<organism evidence="4 5">
    <name type="scientific">Rhizorhabdus wittichii</name>
    <dbReference type="NCBI Taxonomy" id="160791"/>
    <lineage>
        <taxon>Bacteria</taxon>
        <taxon>Pseudomonadati</taxon>
        <taxon>Pseudomonadota</taxon>
        <taxon>Alphaproteobacteria</taxon>
        <taxon>Sphingomonadales</taxon>
        <taxon>Sphingomonadaceae</taxon>
        <taxon>Rhizorhabdus</taxon>
    </lineage>
</organism>
<feature type="domain" description="SF3 helicase" evidence="3">
    <location>
        <begin position="434"/>
        <end position="625"/>
    </location>
</feature>
<dbReference type="AlphaFoldDB" id="A0A975D5R1"/>
<reference evidence="4" key="2">
    <citation type="submission" date="2021-04" db="EMBL/GenBank/DDBJ databases">
        <title>Isolation and genomic analysis of the ibuprofen-degrading bacterium Sphingomonas strain MPO218.</title>
        <authorList>
            <person name="Aulestia M."/>
            <person name="Flores A."/>
            <person name="Mangas E.L."/>
            <person name="Perez-Pulido A.J."/>
            <person name="Santero E."/>
            <person name="Camacho E.M."/>
        </authorList>
    </citation>
    <scope>NUCLEOTIDE SEQUENCE</scope>
    <source>
        <strain evidence="4">MPO218</strain>
    </source>
</reference>
<evidence type="ECO:0000256" key="1">
    <source>
        <dbReference type="ARBA" id="ARBA00022741"/>
    </source>
</evidence>
<name>A0A975D5R1_9SPHN</name>
<dbReference type="Gene3D" id="3.40.50.300">
    <property type="entry name" value="P-loop containing nucleotide triphosphate hydrolases"/>
    <property type="match status" value="1"/>
</dbReference>
<dbReference type="SUPFAM" id="SSF52540">
    <property type="entry name" value="P-loop containing nucleoside triphosphate hydrolases"/>
    <property type="match status" value="1"/>
</dbReference>
<accession>A0A975D5R1</accession>
<evidence type="ECO:0000313" key="4">
    <source>
        <dbReference type="EMBL" id="QTH23421.1"/>
    </source>
</evidence>
<dbReference type="Gene3D" id="3.30.70.1790">
    <property type="entry name" value="RepB DNA-primase, N-terminal domain"/>
    <property type="match status" value="1"/>
</dbReference>
<dbReference type="PROSITE" id="PS51206">
    <property type="entry name" value="SF3_HELICASE_1"/>
    <property type="match status" value="1"/>
</dbReference>
<evidence type="ECO:0000313" key="5">
    <source>
        <dbReference type="Proteomes" id="UP000664914"/>
    </source>
</evidence>
<evidence type="ECO:0000256" key="2">
    <source>
        <dbReference type="ARBA" id="ARBA00022840"/>
    </source>
</evidence>
<reference evidence="4" key="1">
    <citation type="submission" date="2020-07" db="EMBL/GenBank/DDBJ databases">
        <authorList>
            <person name="Camacho E."/>
        </authorList>
    </citation>
    <scope>NUCLEOTIDE SEQUENCE</scope>
    <source>
        <strain evidence="4">MPO218</strain>
    </source>
</reference>
<keyword evidence="2" id="KW-0067">ATP-binding</keyword>
<evidence type="ECO:0000259" key="3">
    <source>
        <dbReference type="PROSITE" id="PS51206"/>
    </source>
</evidence>
<keyword evidence="1" id="KW-0547">Nucleotide-binding</keyword>
<gene>
    <name evidence="4" type="ORF">HRJ34_07950</name>
</gene>
<proteinExistence type="predicted"/>
<dbReference type="InterPro" id="IPR014015">
    <property type="entry name" value="Helicase_SF3_DNA-vir"/>
</dbReference>
<dbReference type="Pfam" id="PF19263">
    <property type="entry name" value="DUF5906"/>
    <property type="match status" value="1"/>
</dbReference>
<protein>
    <recommendedName>
        <fullName evidence="3">SF3 helicase domain-containing protein</fullName>
    </recommendedName>
</protein>
<dbReference type="Proteomes" id="UP000664914">
    <property type="component" value="Chromosome"/>
</dbReference>
<dbReference type="InterPro" id="IPR027417">
    <property type="entry name" value="P-loop_NTPase"/>
</dbReference>
<dbReference type="GO" id="GO:0005524">
    <property type="term" value="F:ATP binding"/>
    <property type="evidence" value="ECO:0007669"/>
    <property type="project" value="UniProtKB-KW"/>
</dbReference>
<sequence>MTHIQKNQAAVDFLCWLRPHGPWVLTAITPDRGTIDTRTFDAGRLGELERWLETNYGSANCYFMVNPAQGPLAKKASKKDIEALEFLHVDVDAPKEPGIVDATTRLAKAKADILNRLENFSPPPSCIIDSGGGYQAFWRLKETLFIGGNVERAEEMEAYNRQLAIALKGDHCWNVDRVMRLPGTVNLPDKKKRDAGRVPVIAQIVSGLRDVSYPLDLFTPAPRLDQSPGPSPKPAPRIIIDNMLPTVLIDDLPETVSLRIKALIVQGSDPDEPTRYRSRSEAVWAAVCGLLRGGCDDNTVAAILLDKDYAISAHVLSQPRPREYAARQIERARKEIVDPWLLELNNKHAVIEIYGGKCRIVSWQPSSIMPTRQDLVHQSFEDFRNRYMHQKVEVGRDKDGKPITMPVGKWWLAHPHRRQYRSVVFRPGVEDDDKEDLNIWRGLAVEPQPGGWPLIRHLIIEGLAGGNHTAADYIIRWSAHAVQHPEIPSEVALTLLGGKGSGKSTYGNIMRRIFGQHGLAIAGSKSITNNFNKHLHDCCLLFADEAVAPGDRNAAGLIKSYITEPTIMIEPKGLDAFPAKNHLKVIIASNDPWVVEASADERRFAVFHVSPNLMAPPGSGADDERMMFWRDLNAEIEGGGLEAFLHDLLALDLADWHPRYNVPQSGGLIAQKAETLRGFEAVWYDHLRTGILPGLPKEIGDDMFLFGSANLRTYCHDVAKERTVNLNEIQAVLGEGRKDRDQLIRVRGMGFEKVRKEGGRGWLVPPLLEARQRWEERRWPGEWDDSERWEWRSQELDDDGPPF</sequence>
<dbReference type="InterPro" id="IPR045455">
    <property type="entry name" value="NrS-1_pol-like_helicase"/>
</dbReference>
<dbReference type="RefSeq" id="WP_208633797.1">
    <property type="nucleotide sequence ID" value="NZ_CP059319.1"/>
</dbReference>
<dbReference type="EMBL" id="CP059319">
    <property type="protein sequence ID" value="QTH23421.1"/>
    <property type="molecule type" value="Genomic_DNA"/>
</dbReference>